<sequence>MAPPRGAVGVKLQLSVLGLDGLCFFQNMFEVSLSDEGSVAFVKGEFVEPFFIRRTIDRKGVIFRGDFVGTPPELHPLELLYDLFVVIHAKNNRGVCVFDFDDFSSEPCGVLGRVFAEVGLDGSVGFTFDEAFAGEFVEGDSDVRVDEGGEFVGVPSNTGLKS</sequence>
<organism evidence="1 2">
    <name type="scientific">Vigna mungo</name>
    <name type="common">Black gram</name>
    <name type="synonym">Phaseolus mungo</name>
    <dbReference type="NCBI Taxonomy" id="3915"/>
    <lineage>
        <taxon>Eukaryota</taxon>
        <taxon>Viridiplantae</taxon>
        <taxon>Streptophyta</taxon>
        <taxon>Embryophyta</taxon>
        <taxon>Tracheophyta</taxon>
        <taxon>Spermatophyta</taxon>
        <taxon>Magnoliopsida</taxon>
        <taxon>eudicotyledons</taxon>
        <taxon>Gunneridae</taxon>
        <taxon>Pentapetalae</taxon>
        <taxon>rosids</taxon>
        <taxon>fabids</taxon>
        <taxon>Fabales</taxon>
        <taxon>Fabaceae</taxon>
        <taxon>Papilionoideae</taxon>
        <taxon>50 kb inversion clade</taxon>
        <taxon>NPAAA clade</taxon>
        <taxon>indigoferoid/millettioid clade</taxon>
        <taxon>Phaseoleae</taxon>
        <taxon>Vigna</taxon>
    </lineage>
</organism>
<evidence type="ECO:0000313" key="2">
    <source>
        <dbReference type="Proteomes" id="UP001374535"/>
    </source>
</evidence>
<keyword evidence="2" id="KW-1185">Reference proteome</keyword>
<gene>
    <name evidence="1" type="ORF">V8G54_012185</name>
</gene>
<reference evidence="1 2" key="1">
    <citation type="journal article" date="2023" name="Life. Sci Alliance">
        <title>Evolutionary insights into 3D genome organization and epigenetic landscape of Vigna mungo.</title>
        <authorList>
            <person name="Junaid A."/>
            <person name="Singh B."/>
            <person name="Bhatia S."/>
        </authorList>
    </citation>
    <scope>NUCLEOTIDE SEQUENCE [LARGE SCALE GENOMIC DNA]</scope>
    <source>
        <strain evidence="1">Urdbean</strain>
    </source>
</reference>
<dbReference type="Proteomes" id="UP001374535">
    <property type="component" value="Chromosome 4"/>
</dbReference>
<proteinExistence type="predicted"/>
<dbReference type="EMBL" id="CP144697">
    <property type="protein sequence ID" value="WVZ14619.1"/>
    <property type="molecule type" value="Genomic_DNA"/>
</dbReference>
<accession>A0AAQ3S0C5</accession>
<dbReference type="AlphaFoldDB" id="A0AAQ3S0C5"/>
<evidence type="ECO:0000313" key="1">
    <source>
        <dbReference type="EMBL" id="WVZ14619.1"/>
    </source>
</evidence>
<name>A0AAQ3S0C5_VIGMU</name>
<protein>
    <submittedName>
        <fullName evidence="1">Uncharacterized protein</fullName>
    </submittedName>
</protein>